<evidence type="ECO:0008006" key="4">
    <source>
        <dbReference type="Google" id="ProtNLM"/>
    </source>
</evidence>
<keyword evidence="3" id="KW-1185">Reference proteome</keyword>
<gene>
    <name evidence="2" type="ORF">CLV63_11933</name>
</gene>
<dbReference type="Proteomes" id="UP000240542">
    <property type="component" value="Unassembled WGS sequence"/>
</dbReference>
<evidence type="ECO:0000313" key="2">
    <source>
        <dbReference type="EMBL" id="PSK91752.1"/>
    </source>
</evidence>
<dbReference type="OrthoDB" id="3481861at2"/>
<evidence type="ECO:0000256" key="1">
    <source>
        <dbReference type="SAM" id="MobiDB-lite"/>
    </source>
</evidence>
<dbReference type="SUPFAM" id="SSF88659">
    <property type="entry name" value="Sigma3 and sigma4 domains of RNA polymerase sigma factors"/>
    <property type="match status" value="1"/>
</dbReference>
<dbReference type="RefSeq" id="WP_146165646.1">
    <property type="nucleotide sequence ID" value="NZ_PYGA01000019.1"/>
</dbReference>
<dbReference type="InterPro" id="IPR013324">
    <property type="entry name" value="RNA_pol_sigma_r3/r4-like"/>
</dbReference>
<proteinExistence type="predicted"/>
<dbReference type="EMBL" id="PYGA01000019">
    <property type="protein sequence ID" value="PSK91752.1"/>
    <property type="molecule type" value="Genomic_DNA"/>
</dbReference>
<accession>A0A2P8D3F8</accession>
<dbReference type="InterPro" id="IPR036388">
    <property type="entry name" value="WH-like_DNA-bd_sf"/>
</dbReference>
<comment type="caution">
    <text evidence="2">The sequence shown here is derived from an EMBL/GenBank/DDBJ whole genome shotgun (WGS) entry which is preliminary data.</text>
</comment>
<reference evidence="2 3" key="1">
    <citation type="submission" date="2018-03" db="EMBL/GenBank/DDBJ databases">
        <title>Genomic Encyclopedia of Archaeal and Bacterial Type Strains, Phase II (KMG-II): from individual species to whole genera.</title>
        <authorList>
            <person name="Goeker M."/>
        </authorList>
    </citation>
    <scope>NUCLEOTIDE SEQUENCE [LARGE SCALE GENOMIC DNA]</scope>
    <source>
        <strain evidence="2 3">DSM 45312</strain>
    </source>
</reference>
<organism evidence="2 3">
    <name type="scientific">Murinocardiopsis flavida</name>
    <dbReference type="NCBI Taxonomy" id="645275"/>
    <lineage>
        <taxon>Bacteria</taxon>
        <taxon>Bacillati</taxon>
        <taxon>Actinomycetota</taxon>
        <taxon>Actinomycetes</taxon>
        <taxon>Streptosporangiales</taxon>
        <taxon>Nocardiopsidaceae</taxon>
        <taxon>Murinocardiopsis</taxon>
    </lineage>
</organism>
<feature type="region of interest" description="Disordered" evidence="1">
    <location>
        <begin position="193"/>
        <end position="234"/>
    </location>
</feature>
<protein>
    <recommendedName>
        <fullName evidence="4">DNA-directed RNA polymerase specialized sigma24 family protein</fullName>
    </recommendedName>
</protein>
<dbReference type="Gene3D" id="1.10.10.10">
    <property type="entry name" value="Winged helix-like DNA-binding domain superfamily/Winged helix DNA-binding domain"/>
    <property type="match status" value="1"/>
</dbReference>
<evidence type="ECO:0000313" key="3">
    <source>
        <dbReference type="Proteomes" id="UP000240542"/>
    </source>
</evidence>
<sequence length="276" mass="31356">MAPDTEPAPIADPYACAEDEPLRPGWTARAIVRLANYAATHYRYATPLPWGERRDIAWSAIAEHLYAAAEPPDIWDLIRAGWNAITAHTRKHRAFHGQTEHGAAPQFHRYWMLASSPTGSPEERVVERLALDQIWAALSPRQQELISALYYHEDYTRAAASLGLPVSSFYSMISRARRAFTALWHEHETPTRAWGNDVRSGRPRHKHVTTTAIRQRTRSRAQRPDPGPGYRARRDIGITDTRLRARYDNGATITELAREYGMGWASIQNRITNPKS</sequence>
<name>A0A2P8D3F8_9ACTN</name>
<dbReference type="AlphaFoldDB" id="A0A2P8D3F8"/>